<keyword evidence="7" id="KW-1133">Transmembrane helix</keyword>
<dbReference type="Proteomes" id="UP001141552">
    <property type="component" value="Unassembled WGS sequence"/>
</dbReference>
<dbReference type="InterPro" id="IPR020568">
    <property type="entry name" value="Ribosomal_Su5_D2-typ_SF"/>
</dbReference>
<dbReference type="Gene3D" id="3.30.230.10">
    <property type="match status" value="1"/>
</dbReference>
<dbReference type="Pfam" id="PF24436">
    <property type="entry name" value="INTS7_N"/>
    <property type="match status" value="1"/>
</dbReference>
<dbReference type="CDD" id="cd01681">
    <property type="entry name" value="aeEF2_snRNP_like_IV"/>
    <property type="match status" value="1"/>
</dbReference>
<dbReference type="InterPro" id="IPR016024">
    <property type="entry name" value="ARM-type_fold"/>
</dbReference>
<keyword evidence="3" id="KW-0547">Nucleotide-binding</keyword>
<evidence type="ECO:0000256" key="6">
    <source>
        <dbReference type="ARBA" id="ARBA00081809"/>
    </source>
</evidence>
<dbReference type="PRINTS" id="PR00315">
    <property type="entry name" value="ELONGATNFCT"/>
</dbReference>
<keyword evidence="5" id="KW-0342">GTP-binding</keyword>
<dbReference type="Gene3D" id="3.30.70.870">
    <property type="entry name" value="Elongation Factor G (Translational Gtpase), domain 3"/>
    <property type="match status" value="1"/>
</dbReference>
<dbReference type="InterPro" id="IPR014721">
    <property type="entry name" value="Ribsml_uS5_D2-typ_fold_subgr"/>
</dbReference>
<dbReference type="Pfam" id="PF14492">
    <property type="entry name" value="EFG_III"/>
    <property type="match status" value="1"/>
</dbReference>
<dbReference type="PANTHER" id="PTHR13322">
    <property type="entry name" value="C1ORF73 PROTEIN"/>
    <property type="match status" value="1"/>
</dbReference>
<dbReference type="FunFam" id="3.90.1430.10:FF:000002">
    <property type="entry name" value="Elongation factor like GTPase 1"/>
    <property type="match status" value="1"/>
</dbReference>
<feature type="domain" description="Tr-type G" evidence="8">
    <location>
        <begin position="8"/>
        <end position="243"/>
    </location>
</feature>
<dbReference type="InterPro" id="IPR056516">
    <property type="entry name" value="INTS7_N"/>
</dbReference>
<dbReference type="CDD" id="cd01885">
    <property type="entry name" value="EF2"/>
    <property type="match status" value="1"/>
</dbReference>
<dbReference type="Gene3D" id="3.30.70.240">
    <property type="match status" value="1"/>
</dbReference>
<dbReference type="Gene3D" id="2.40.30.10">
    <property type="entry name" value="Translation factors"/>
    <property type="match status" value="1"/>
</dbReference>
<organism evidence="9 10">
    <name type="scientific">Turnera subulata</name>
    <dbReference type="NCBI Taxonomy" id="218843"/>
    <lineage>
        <taxon>Eukaryota</taxon>
        <taxon>Viridiplantae</taxon>
        <taxon>Streptophyta</taxon>
        <taxon>Embryophyta</taxon>
        <taxon>Tracheophyta</taxon>
        <taxon>Spermatophyta</taxon>
        <taxon>Magnoliopsida</taxon>
        <taxon>eudicotyledons</taxon>
        <taxon>Gunneridae</taxon>
        <taxon>Pentapetalae</taxon>
        <taxon>rosids</taxon>
        <taxon>fabids</taxon>
        <taxon>Malpighiales</taxon>
        <taxon>Passifloraceae</taxon>
        <taxon>Turnera</taxon>
    </lineage>
</organism>
<dbReference type="InterPro" id="IPR056752">
    <property type="entry name" value="EFL1"/>
</dbReference>
<dbReference type="CDD" id="cd16268">
    <property type="entry name" value="EF2_II"/>
    <property type="match status" value="1"/>
</dbReference>
<dbReference type="OrthoDB" id="364892at2759"/>
<name>A0A9Q0F7I2_9ROSI</name>
<dbReference type="InterPro" id="IPR035647">
    <property type="entry name" value="EFG_III/V"/>
</dbReference>
<dbReference type="NCBIfam" id="TIGR00231">
    <property type="entry name" value="small_GTP"/>
    <property type="match status" value="1"/>
</dbReference>
<dbReference type="SUPFAM" id="SSF48371">
    <property type="entry name" value="ARM repeat"/>
    <property type="match status" value="1"/>
</dbReference>
<dbReference type="FunFam" id="3.30.70.240:FF:000006">
    <property type="entry name" value="Elongation factor like GTPase 1"/>
    <property type="match status" value="1"/>
</dbReference>
<gene>
    <name evidence="9" type="ORF">Tsubulata_031826</name>
</gene>
<dbReference type="SMART" id="SM00838">
    <property type="entry name" value="EFG_C"/>
    <property type="match status" value="1"/>
</dbReference>
<dbReference type="CDD" id="cd16261">
    <property type="entry name" value="EF2_snRNP_III"/>
    <property type="match status" value="1"/>
</dbReference>
<feature type="transmembrane region" description="Helical" evidence="7">
    <location>
        <begin position="1858"/>
        <end position="1879"/>
    </location>
</feature>
<dbReference type="CDD" id="cd04096">
    <property type="entry name" value="eEF2_snRNP_like_C"/>
    <property type="match status" value="1"/>
</dbReference>
<proteinExistence type="inferred from homology"/>
<evidence type="ECO:0000259" key="8">
    <source>
        <dbReference type="PROSITE" id="PS51722"/>
    </source>
</evidence>
<dbReference type="SUPFAM" id="SSF52540">
    <property type="entry name" value="P-loop containing nucleoside triphosphate hydrolases"/>
    <property type="match status" value="1"/>
</dbReference>
<evidence type="ECO:0000256" key="4">
    <source>
        <dbReference type="ARBA" id="ARBA00022801"/>
    </source>
</evidence>
<dbReference type="GO" id="GO:0032039">
    <property type="term" value="C:integrator complex"/>
    <property type="evidence" value="ECO:0007669"/>
    <property type="project" value="InterPro"/>
</dbReference>
<sequence length="2200" mass="243744">MGVSDDVLNIRNICILAHVDHGKTTLADHLIAAAAAGRSVLNARMAGKARHMDYLDEEQRRAITMKSSSIALKYKDCSINLIDSPGHMDFCSEVSTAARLSDGALVLVDAVEGVHIQTHAVLRQAWTEKLTPCLVLNKIDRLIIELGLTPMEAYTRLLRIVHHVNGIMSTYKSEKYLTDVDSILSGKTDEAGDGNVELIEDDEEDTFQPQKGNVVFVCALDGWGFGVEKFAEIYAKKFGASAANLRKALWGPRYLDPETKKIVGTKIAAKKGLEQAGPMFVQYVLEPLWQVYKSALDGNKGFLEKVIQKFSLTVPPRDLSSKDPKVVLHAVLKTWLPLSDAVLSMVVNCVPDPVVAQPFRISRLIPEREFSGVCSSVLEEANRVRKSVECCSSSPEAPCVAFISKMFAVPSKMLPDRGANGEVWDNSGDDRATGESDDCFLAFARIFSGILYSGQRIFVLSALYDPLKGESMQKHIQEAELHSLYVMMGQDLIRVASAKAGSLVAIRGLGQQVLKTATLSSTKCCWPFSSMAFQVSPTLRVAIEPSDPAGMSALMKGLSLLNRADPFVQITVSRTGEYVLAAAGEVHLERCIKDLKERFARVSLEVSPPLVAYKETIEGETNNPLDNLKSLSKGSAVIEKKTTNGRCVVQVQVMKLPPSLTKLLDDSDEVLKGIICGKQGQANTDFETQTSDVLHNQVEELKNRIMKALESDIVSWTEGDKDRAEKYKLKWQKFLERIWALGPTQIGPNMLFTSDSGSITNDSSIVIRGSPYVSERLGFVELSSNDDTPADASSDVSRALHGEAESLQNSVVSGFQLATEAGPLCDESMWGLGFLVEVHISPLAEQSDESDSIQQTDQHAIFTGQVITAVKDACREAVLKHKPRLVEAMNFCELTTPTEYLGPVYAVLNRRRARVLKEEMQGGSSLFTIHAYVPVSESLGFADELRRWTSGAASALLVMSHWEALPEDPFFMPKTEEEVEEFGDGSSVLPNTARKLIDAVRRRKGLRVEEKVVQHATKQRTRARKVLLCHVISESLVFLVEKKRVPMERVSAACAMEWSVELEKALRSKKPAVAVKAIQQIGRQLLKWSKEPVPTTAVCSMFGLVPGEDRLFANTILLRLADAFRLGDKETRLSIVNIFLSFQKSSSKYGGILSKARVNNQAELLKRAKLVFDTGDAESRALALILFGCWADFAIDSAHIRYLVLSSLVSSNVLEAKASIFAAGCFCKLAGDFASVVLEMLIGIVTSPETPPILRIYGVRAFAKLSCSHSVANRAYKAGVKLVLDSTEEDFTVAMLVSLSNLASKSSLFIFEQVDLLFSFLSLEKTLRLRATALRCLHFIFSKAAFEVSSSAYVITTLVNVVGEIELPLAMQYEALQILHKIFSHIPIIPYDNMPELSHLLTSVEKSALYSTIPKNLRAICVLVNVSIKVLKQIGTGSVDNSLPLLPVRLISIIVDQIGFLLKSLFDWIEVTEVPVFQDVMSLLKLLLSLVCKHPDLVHPVLDNISLCVQQLVDMHSSDIAIRQSRLSVVDFKRVKPVDFRVKLMCIVHNFFLYCLECLNEAGAITSEILDKSKLFVEDLLRCNLFDGYIHAIYSLLFHSQIMWSCVVEKNKDNCSLDGSSGTRLYDEVLVESGILTLGSSKKMLAERDKWPAYRTGTFAACQGVWVTAAFLFDQLTTKIQYESFSCWLKSVADFAQSERNIQLFLFPKLGSSINDWSSMNESPSTNFNVFSSGATDNMNESNSAEVLIGAYHGISCSGKRLESMATPDKSFCFQRWFLALRAKVLGTVADLLKILGNIPLHQENSCMIGQNENRVTAELCNSMQQLCQISARLSKLAQEYDFVATSFSCMDSRSLKVISALALSCSLLAFTAGFALFVGHLPANQILMPCDMGSSKNLLQGMIIQNLSGRLWFVDRETCSNLCRLSEGSGQAKVCFHMQPRNQNLGTGSEGREILNICKYAISGICGLQLEAKKVQNEEIPIQVMKDGLRILFNTIVKWMHIPFRVPKFFFNLRGYVGSEIFALNADTRKPADLAVSEGFQLALNLCLQLRNVTPDLQIQMTKSYCILYLCKSFQEEPSLNGEAKGEAQLQYGAWDSNDMIKMNEELFRYVMDSSRKTDDGKRGRLANDDGIVTRYVCFELNDKSQGFANCLLDVSNFPVGCYRIKWQSCYIDTRGCYWSLLPLNRGPIFTVHRLPVTG</sequence>
<evidence type="ECO:0000256" key="1">
    <source>
        <dbReference type="ARBA" id="ARBA00008565"/>
    </source>
</evidence>
<dbReference type="PANTHER" id="PTHR13322:SF2">
    <property type="entry name" value="INTEGRATOR COMPLEX SUBUNIT 7"/>
    <property type="match status" value="1"/>
</dbReference>
<dbReference type="InterPro" id="IPR000795">
    <property type="entry name" value="T_Tr_GTP-bd_dom"/>
</dbReference>
<evidence type="ECO:0000256" key="2">
    <source>
        <dbReference type="ARBA" id="ARBA00022517"/>
    </source>
</evidence>
<dbReference type="InterPro" id="IPR027417">
    <property type="entry name" value="P-loop_NTPase"/>
</dbReference>
<evidence type="ECO:0000256" key="7">
    <source>
        <dbReference type="SAM" id="Phobius"/>
    </source>
</evidence>
<dbReference type="InterPro" id="IPR041095">
    <property type="entry name" value="EFG_II"/>
</dbReference>
<dbReference type="SUPFAM" id="SSF54980">
    <property type="entry name" value="EF-G C-terminal domain-like"/>
    <property type="match status" value="2"/>
</dbReference>
<dbReference type="Pfam" id="PF25118">
    <property type="entry name" value="EFL1"/>
    <property type="match status" value="1"/>
</dbReference>
<dbReference type="InterPro" id="IPR005225">
    <property type="entry name" value="Small_GTP-bd"/>
</dbReference>
<dbReference type="InterPro" id="IPR055195">
    <property type="entry name" value="INTS7_C_plant"/>
</dbReference>
<keyword evidence="7" id="KW-0812">Transmembrane</keyword>
<protein>
    <recommendedName>
        <fullName evidence="6">Elongation factor-like 1</fullName>
    </recommendedName>
</protein>
<keyword evidence="4" id="KW-0378">Hydrolase</keyword>
<accession>A0A9Q0F7I2</accession>
<dbReference type="Gene3D" id="3.90.1430.10">
    <property type="entry name" value="Yeast translation eEF2 (G' domain)"/>
    <property type="match status" value="1"/>
</dbReference>
<reference evidence="9" key="2">
    <citation type="journal article" date="2023" name="Plants (Basel)">
        <title>Annotation of the Turnera subulata (Passifloraceae) Draft Genome Reveals the S-Locus Evolved after the Divergence of Turneroideae from Passifloroideae in a Stepwise Manner.</title>
        <authorList>
            <person name="Henning P.M."/>
            <person name="Roalson E.H."/>
            <person name="Mir W."/>
            <person name="McCubbin A.G."/>
            <person name="Shore J.S."/>
        </authorList>
    </citation>
    <scope>NUCLEOTIDE SEQUENCE</scope>
    <source>
        <strain evidence="9">F60SS</strain>
    </source>
</reference>
<dbReference type="Pfam" id="PF22966">
    <property type="entry name" value="INTS7_C_plants"/>
    <property type="match status" value="1"/>
</dbReference>
<dbReference type="InterPro" id="IPR009000">
    <property type="entry name" value="Transl_B-barrel_sf"/>
</dbReference>
<keyword evidence="10" id="KW-1185">Reference proteome</keyword>
<dbReference type="InterPro" id="IPR000640">
    <property type="entry name" value="EFG_V-like"/>
</dbReference>
<reference evidence="9" key="1">
    <citation type="submission" date="2022-02" db="EMBL/GenBank/DDBJ databases">
        <authorList>
            <person name="Henning P.M."/>
            <person name="McCubbin A.G."/>
            <person name="Shore J.S."/>
        </authorList>
    </citation>
    <scope>NUCLEOTIDE SEQUENCE</scope>
    <source>
        <strain evidence="9">F60SS</strain>
        <tissue evidence="9">Leaves</tissue>
    </source>
</reference>
<dbReference type="SUPFAM" id="SSF54211">
    <property type="entry name" value="Ribosomal protein S5 domain 2-like"/>
    <property type="match status" value="1"/>
</dbReference>
<comment type="similarity">
    <text evidence="1">Belongs to the Integrator subunit 7 family.</text>
</comment>
<keyword evidence="2" id="KW-0690">Ribosome biogenesis</keyword>
<dbReference type="EMBL" id="JAKUCV010006716">
    <property type="protein sequence ID" value="KAJ4826256.1"/>
    <property type="molecule type" value="Genomic_DNA"/>
</dbReference>
<dbReference type="GO" id="GO:0005525">
    <property type="term" value="F:GTP binding"/>
    <property type="evidence" value="ECO:0007669"/>
    <property type="project" value="UniProtKB-KW"/>
</dbReference>
<dbReference type="PROSITE" id="PS51722">
    <property type="entry name" value="G_TR_2"/>
    <property type="match status" value="1"/>
</dbReference>
<dbReference type="Pfam" id="PF00009">
    <property type="entry name" value="GTP_EFTU"/>
    <property type="match status" value="1"/>
</dbReference>
<dbReference type="GO" id="GO:0034472">
    <property type="term" value="P:snRNA 3'-end processing"/>
    <property type="evidence" value="ECO:0007669"/>
    <property type="project" value="TreeGrafter"/>
</dbReference>
<dbReference type="InterPro" id="IPR033060">
    <property type="entry name" value="INTS7"/>
</dbReference>
<dbReference type="SUPFAM" id="SSF50447">
    <property type="entry name" value="Translation proteins"/>
    <property type="match status" value="1"/>
</dbReference>
<evidence type="ECO:0000256" key="3">
    <source>
        <dbReference type="ARBA" id="ARBA00022741"/>
    </source>
</evidence>
<dbReference type="FunFam" id="3.40.50.300:FF:001180">
    <property type="entry name" value="Elongation factor 2-like protein"/>
    <property type="match status" value="1"/>
</dbReference>
<comment type="caution">
    <text evidence="9">The sequence shown here is derived from an EMBL/GenBank/DDBJ whole genome shotgun (WGS) entry which is preliminary data.</text>
</comment>
<evidence type="ECO:0000313" key="9">
    <source>
        <dbReference type="EMBL" id="KAJ4826256.1"/>
    </source>
</evidence>
<dbReference type="Pfam" id="PF00679">
    <property type="entry name" value="EFG_C"/>
    <property type="match status" value="1"/>
</dbReference>
<dbReference type="GO" id="GO:0042256">
    <property type="term" value="P:cytosolic ribosome assembly"/>
    <property type="evidence" value="ECO:0007669"/>
    <property type="project" value="UniProtKB-ARBA"/>
</dbReference>
<dbReference type="GO" id="GO:0003924">
    <property type="term" value="F:GTPase activity"/>
    <property type="evidence" value="ECO:0007669"/>
    <property type="project" value="InterPro"/>
</dbReference>
<keyword evidence="7" id="KW-0472">Membrane</keyword>
<evidence type="ECO:0000313" key="10">
    <source>
        <dbReference type="Proteomes" id="UP001141552"/>
    </source>
</evidence>
<evidence type="ECO:0000256" key="5">
    <source>
        <dbReference type="ARBA" id="ARBA00023134"/>
    </source>
</evidence>
<dbReference type="Gene3D" id="3.40.50.300">
    <property type="entry name" value="P-loop containing nucleotide triphosphate hydrolases"/>
    <property type="match status" value="1"/>
</dbReference>
<dbReference type="FunFam" id="3.30.70.870:FF:000002">
    <property type="entry name" value="Translation elongation factor 2"/>
    <property type="match status" value="1"/>
</dbReference>